<evidence type="ECO:0000313" key="2">
    <source>
        <dbReference type="EMBL" id="PHN05891.1"/>
    </source>
</evidence>
<keyword evidence="1" id="KW-0175">Coiled coil</keyword>
<name>A0A2D0NBK3_FLAN2</name>
<gene>
    <name evidence="2" type="ORF">CRP01_12985</name>
</gene>
<organism evidence="2 3">
    <name type="scientific">Flavilitoribacter nigricans (strain ATCC 23147 / DSM 23189 / NBRC 102662 / NCIMB 1420 / SS-2)</name>
    <name type="common">Lewinella nigricans</name>
    <dbReference type="NCBI Taxonomy" id="1122177"/>
    <lineage>
        <taxon>Bacteria</taxon>
        <taxon>Pseudomonadati</taxon>
        <taxon>Bacteroidota</taxon>
        <taxon>Saprospiria</taxon>
        <taxon>Saprospirales</taxon>
        <taxon>Lewinellaceae</taxon>
        <taxon>Flavilitoribacter</taxon>
    </lineage>
</organism>
<dbReference type="RefSeq" id="WP_099150483.1">
    <property type="nucleotide sequence ID" value="NZ_PDUD01000019.1"/>
</dbReference>
<comment type="caution">
    <text evidence="2">The sequence shown here is derived from an EMBL/GenBank/DDBJ whole genome shotgun (WGS) entry which is preliminary data.</text>
</comment>
<protein>
    <submittedName>
        <fullName evidence="2">Uncharacterized protein</fullName>
    </submittedName>
</protein>
<dbReference type="OrthoDB" id="813088at2"/>
<evidence type="ECO:0000256" key="1">
    <source>
        <dbReference type="SAM" id="Coils"/>
    </source>
</evidence>
<dbReference type="AlphaFoldDB" id="A0A2D0NBK3"/>
<dbReference type="InterPro" id="IPR027417">
    <property type="entry name" value="P-loop_NTPase"/>
</dbReference>
<dbReference type="EMBL" id="PDUD01000019">
    <property type="protein sequence ID" value="PHN05891.1"/>
    <property type="molecule type" value="Genomic_DNA"/>
</dbReference>
<accession>A0A2D0NBK3</accession>
<dbReference type="Proteomes" id="UP000223913">
    <property type="component" value="Unassembled WGS sequence"/>
</dbReference>
<dbReference type="SUPFAM" id="SSF52540">
    <property type="entry name" value="P-loop containing nucleoside triphosphate hydrolases"/>
    <property type="match status" value="1"/>
</dbReference>
<sequence>MTEISQENRKDIAPQLDEVLQNGIPEWQIDAADAAFLEQMARQGHQIVEAFVRFGNHYYELWEQKKAPSITARQQAFFATYFWPEGAKGFLILWRDVLFELQKAFILHQVRAIPKEEVIELYEASQDTVRQAASELSGLLDKRLQDARKQKGGVEKILRELKLQQNPWPVYRDQLQEILSQLDQLVDSFRELSETAEAFQVIREALFETVAACQEELVQHRKIAQQAIDSILHNGEVKPGKIANQLEEKEADIQLANHLSEFSAIAEKKLASLQEKIQVPVDTEGGLILYKEINFQRSTRQWMDSEVLPLLYEIWEITELNTNGLKMSLLNIRNRALLLASDGAESKNIEFDRKDLVYPMQSFIRKSDATEQDMLRLKEMVQARMKDSFSLSRIYHHSDSFLPVPLQSTINKLRVNQNALVSRLQEWTVNQSKAFSRFRKTVEIEESLSVSEKVVRYLQSRNWETTNTHYNSLFLTKGYIGESFWVGRQDELNHLERLIQDWRNGYRGAVALTGQRLSGKSLMGELVSNRYFPQRTIRLAPQSSITVQGRRMSTTYDLEEALSFIRKHTLNTPYLIWIDDLELWRDHNISLGKNVSALRRYIDDYGNHLFFLVAMGNSLRHQLERFFDIMKVFQAEINLDRMPLQDVRDAIMIRHGATHKELLDSKEREVHPQQFQQMTAKVHKAANGNIGEALNIWAFSTHAIDEDRVMHHLKNLYELPDVISQESALLLSSVVLAKKTNEYRLRKLFGPAFSDKYRGVLQRLISIGLLRRAADGWLEITESAANDLGRILEKKNYLKFHR</sequence>
<keyword evidence="3" id="KW-1185">Reference proteome</keyword>
<proteinExistence type="predicted"/>
<feature type="coiled-coil region" evidence="1">
    <location>
        <begin position="144"/>
        <end position="195"/>
    </location>
</feature>
<reference evidence="2 3" key="1">
    <citation type="submission" date="2017-10" db="EMBL/GenBank/DDBJ databases">
        <title>The draft genome sequence of Lewinella nigricans NBRC 102662.</title>
        <authorList>
            <person name="Wang K."/>
        </authorList>
    </citation>
    <scope>NUCLEOTIDE SEQUENCE [LARGE SCALE GENOMIC DNA]</scope>
    <source>
        <strain evidence="2 3">NBRC 102662</strain>
    </source>
</reference>
<evidence type="ECO:0000313" key="3">
    <source>
        <dbReference type="Proteomes" id="UP000223913"/>
    </source>
</evidence>